<protein>
    <submittedName>
        <fullName evidence="1">Uncharacterized protein</fullName>
    </submittedName>
</protein>
<dbReference type="EMBL" id="FOKG01000010">
    <property type="protein sequence ID" value="SFB40373.1"/>
    <property type="molecule type" value="Genomic_DNA"/>
</dbReference>
<name>A0A1I1AVM9_9PSEU</name>
<accession>A0A1I1AVM9</accession>
<organism evidence="1 2">
    <name type="scientific">Amycolatopsis marina</name>
    <dbReference type="NCBI Taxonomy" id="490629"/>
    <lineage>
        <taxon>Bacteria</taxon>
        <taxon>Bacillati</taxon>
        <taxon>Actinomycetota</taxon>
        <taxon>Actinomycetes</taxon>
        <taxon>Pseudonocardiales</taxon>
        <taxon>Pseudonocardiaceae</taxon>
        <taxon>Amycolatopsis</taxon>
    </lineage>
</organism>
<gene>
    <name evidence="1" type="ORF">SAMN05216266_11071</name>
</gene>
<dbReference type="Proteomes" id="UP000243799">
    <property type="component" value="Unassembled WGS sequence"/>
</dbReference>
<evidence type="ECO:0000313" key="1">
    <source>
        <dbReference type="EMBL" id="SFB40373.1"/>
    </source>
</evidence>
<keyword evidence="2" id="KW-1185">Reference proteome</keyword>
<dbReference type="STRING" id="490629.SAMN05216266_11071"/>
<dbReference type="AlphaFoldDB" id="A0A1I1AVM9"/>
<reference evidence="2" key="1">
    <citation type="submission" date="2016-10" db="EMBL/GenBank/DDBJ databases">
        <authorList>
            <person name="Varghese N."/>
            <person name="Submissions S."/>
        </authorList>
    </citation>
    <scope>NUCLEOTIDE SEQUENCE [LARGE SCALE GENOMIC DNA]</scope>
    <source>
        <strain evidence="2">CGMCC 4.3568</strain>
    </source>
</reference>
<sequence>MTMHDPECGDCGGTGWLQETVVDRDTGTISSQEALCRRAPVPAQRHIPRRETAEACLPRY</sequence>
<evidence type="ECO:0000313" key="2">
    <source>
        <dbReference type="Proteomes" id="UP000243799"/>
    </source>
</evidence>
<proteinExistence type="predicted"/>